<evidence type="ECO:0000256" key="1">
    <source>
        <dbReference type="SAM" id="Phobius"/>
    </source>
</evidence>
<feature type="transmembrane region" description="Helical" evidence="1">
    <location>
        <begin position="88"/>
        <end position="106"/>
    </location>
</feature>
<organism evidence="2 3">
    <name type="scientific">Metabacillus fastidiosus</name>
    <dbReference type="NCBI Taxonomy" id="1458"/>
    <lineage>
        <taxon>Bacteria</taxon>
        <taxon>Bacillati</taxon>
        <taxon>Bacillota</taxon>
        <taxon>Bacilli</taxon>
        <taxon>Bacillales</taxon>
        <taxon>Bacillaceae</taxon>
        <taxon>Metabacillus</taxon>
    </lineage>
</organism>
<comment type="caution">
    <text evidence="2">The sequence shown here is derived from an EMBL/GenBank/DDBJ whole genome shotgun (WGS) entry which is preliminary data.</text>
</comment>
<reference evidence="2 3" key="1">
    <citation type="submission" date="2023-03" db="EMBL/GenBank/DDBJ databases">
        <title>Bacillus Genome Sequencing.</title>
        <authorList>
            <person name="Dunlap C."/>
        </authorList>
    </citation>
    <scope>NUCLEOTIDE SEQUENCE [LARGE SCALE GENOMIC DNA]</scope>
    <source>
        <strain evidence="2 3">NRS-1717</strain>
    </source>
</reference>
<feature type="transmembrane region" description="Helical" evidence="1">
    <location>
        <begin position="31"/>
        <end position="51"/>
    </location>
</feature>
<sequence>MLKLDNETKRRNLPDHIREGLEPFPTYQLKFTIGVSTFFMLDLLIIVPLLFPIMKPVLYLTLPLMFIISVWALTLLFRNVENTEIESLLFLGCLGITGSFCYFVLAMKYNYMIGIESLFFYILMFLFYLITIYFFVRHQVKKYASLEKKLKKKTPAWHYSLAAIAPAIGYIFAHYIMGLSSFIVLIVMSIVFLGLSTFYIFVLARFFHKYFFIKKNIHLVIFANKQLNQKYKIKKEGV</sequence>
<feature type="transmembrane region" description="Helical" evidence="1">
    <location>
        <begin position="182"/>
        <end position="207"/>
    </location>
</feature>
<name>A0ABU6P732_9BACI</name>
<dbReference type="EMBL" id="JARTFS010000021">
    <property type="protein sequence ID" value="MED4403976.1"/>
    <property type="molecule type" value="Genomic_DNA"/>
</dbReference>
<gene>
    <name evidence="2" type="ORF">P9271_22055</name>
</gene>
<feature type="transmembrane region" description="Helical" evidence="1">
    <location>
        <begin position="57"/>
        <end position="76"/>
    </location>
</feature>
<accession>A0ABU6P732</accession>
<keyword evidence="1" id="KW-0812">Transmembrane</keyword>
<proteinExistence type="predicted"/>
<dbReference type="Proteomes" id="UP001342826">
    <property type="component" value="Unassembled WGS sequence"/>
</dbReference>
<feature type="transmembrane region" description="Helical" evidence="1">
    <location>
        <begin position="118"/>
        <end position="136"/>
    </location>
</feature>
<protein>
    <submittedName>
        <fullName evidence="2">Uncharacterized protein</fullName>
    </submittedName>
</protein>
<keyword evidence="1" id="KW-1133">Transmembrane helix</keyword>
<evidence type="ECO:0000313" key="3">
    <source>
        <dbReference type="Proteomes" id="UP001342826"/>
    </source>
</evidence>
<keyword evidence="3" id="KW-1185">Reference proteome</keyword>
<evidence type="ECO:0000313" key="2">
    <source>
        <dbReference type="EMBL" id="MED4403976.1"/>
    </source>
</evidence>
<keyword evidence="1" id="KW-0472">Membrane</keyword>
<feature type="transmembrane region" description="Helical" evidence="1">
    <location>
        <begin position="156"/>
        <end position="176"/>
    </location>
</feature>
<dbReference type="RefSeq" id="WP_328015927.1">
    <property type="nucleotide sequence ID" value="NZ_JARTFS010000021.1"/>
</dbReference>